<protein>
    <submittedName>
        <fullName evidence="1">Uncharacterized protein</fullName>
    </submittedName>
</protein>
<name>A0ABU1EHP9_9CLOT</name>
<reference evidence="1 2" key="1">
    <citation type="submission" date="2023-09" db="EMBL/GenBank/DDBJ databases">
        <authorList>
            <person name="Zhai L."/>
        </authorList>
    </citation>
    <scope>NUCLEOTIDE SEQUENCE [LARGE SCALE GENOMIC DNA]</scope>
    <source>
        <strain evidence="1 2">5 N-1</strain>
    </source>
</reference>
<dbReference type="Proteomes" id="UP001256646">
    <property type="component" value="Unassembled WGS sequence"/>
</dbReference>
<evidence type="ECO:0000313" key="1">
    <source>
        <dbReference type="EMBL" id="MDR5587901.1"/>
    </source>
</evidence>
<sequence>MAKGEKKVIEEKKIIKETRYCQVYKSVSIIDDDYYSSIEKIKVKSKNHEEVRFALYKDTFKMERQFIPRSLDLTEKQLLELIKKAIEGKVFVKLLKEKFKNKIYYTL</sequence>
<accession>A0ABU1EHP9</accession>
<dbReference type="EMBL" id="JAVJAN010000026">
    <property type="protein sequence ID" value="MDR5587901.1"/>
    <property type="molecule type" value="Genomic_DNA"/>
</dbReference>
<gene>
    <name evidence="1" type="ORF">RGC78_10520</name>
</gene>
<evidence type="ECO:0000313" key="2">
    <source>
        <dbReference type="Proteomes" id="UP001256646"/>
    </source>
</evidence>
<keyword evidence="2" id="KW-1185">Reference proteome</keyword>
<organism evidence="1 2">
    <name type="scientific">Clostridium aquiflavi</name>
    <dbReference type="NCBI Taxonomy" id="3073603"/>
    <lineage>
        <taxon>Bacteria</taxon>
        <taxon>Bacillati</taxon>
        <taxon>Bacillota</taxon>
        <taxon>Clostridia</taxon>
        <taxon>Eubacteriales</taxon>
        <taxon>Clostridiaceae</taxon>
        <taxon>Clostridium</taxon>
    </lineage>
</organism>
<proteinExistence type="predicted"/>
<comment type="caution">
    <text evidence="1">The sequence shown here is derived from an EMBL/GenBank/DDBJ whole genome shotgun (WGS) entry which is preliminary data.</text>
</comment>
<dbReference type="RefSeq" id="WP_309556601.1">
    <property type="nucleotide sequence ID" value="NZ_JAVJAN010000026.1"/>
</dbReference>